<dbReference type="Pfam" id="PF00072">
    <property type="entry name" value="Response_reg"/>
    <property type="match status" value="1"/>
</dbReference>
<accession>A0A168K0M1</accession>
<feature type="domain" description="Response regulatory" evidence="7">
    <location>
        <begin position="4"/>
        <end position="121"/>
    </location>
</feature>
<dbReference type="EC" id="3.5.1.44" evidence="3"/>
<dbReference type="AlphaFoldDB" id="A0A168K0M1"/>
<feature type="active site" evidence="3 4">
    <location>
        <position position="295"/>
    </location>
</feature>
<evidence type="ECO:0000256" key="6">
    <source>
        <dbReference type="SAM" id="MobiDB-lite"/>
    </source>
</evidence>
<dbReference type="Gene3D" id="3.40.50.2300">
    <property type="match status" value="1"/>
</dbReference>
<sequence length="449" mass="49253">MHYKVVVVDDSPFMRKIISDLIERDSSFQVVGTAVNGYEALMKVAELKPDIVTMDVEMPEMNGLEALKAIMMDNPIPVIMLSGINEEGMKETILALESGAFDFIRKPSASVSNDINQVGELLLEKMKVAMQAKKRRAAWQTKELVRSEGMKKQVSSIGIEKPTANGILSKPSHDPNKSLSEVINTENAYTKRTAISQKAEKKPNNNDSSRPLVSNRKPSVEKEIKASKLAKSTKESTPLVFSNSSSKISSELEGKSSSFQHLVAVGCSTGGPRALKELLERIPGELPAPVVIVQHMPPKFTKSLAQRLNSFSSLEVVEGEHGMVLHRGYAYIAPGGFHMKIVRASAGHYEISLTEEGPRNGHRPSVDTMFDSLLPFNTLTRHVVLLTGMGSDGAKAMKTLYDSGVTDTYAESEETCVVYGMPRSAVELKCVRHVLPLLDIPSMLVRMIK</sequence>
<evidence type="ECO:0000256" key="1">
    <source>
        <dbReference type="ARBA" id="ARBA00022801"/>
    </source>
</evidence>
<dbReference type="CDD" id="cd16432">
    <property type="entry name" value="CheB_Rec"/>
    <property type="match status" value="1"/>
</dbReference>
<comment type="function">
    <text evidence="3">Involved in chemotaxis. Part of a chemotaxis signal transduction system that modulates chemotaxis in response to various stimuli. Catalyzes the demethylation of specific methylglutamate residues introduced into the chemoreceptors (methyl-accepting chemotaxis proteins or MCP) by CheR. Also mediates the irreversible deamidation of specific glutamine residues to glutamic acid.</text>
</comment>
<comment type="catalytic activity">
    <reaction evidence="2 3">
        <text>[protein]-L-glutamate 5-O-methyl ester + H2O = L-glutamyl-[protein] + methanol + H(+)</text>
        <dbReference type="Rhea" id="RHEA:23236"/>
        <dbReference type="Rhea" id="RHEA-COMP:10208"/>
        <dbReference type="Rhea" id="RHEA-COMP:10311"/>
        <dbReference type="ChEBI" id="CHEBI:15377"/>
        <dbReference type="ChEBI" id="CHEBI:15378"/>
        <dbReference type="ChEBI" id="CHEBI:17790"/>
        <dbReference type="ChEBI" id="CHEBI:29973"/>
        <dbReference type="ChEBI" id="CHEBI:82795"/>
        <dbReference type="EC" id="3.1.1.61"/>
    </reaction>
</comment>
<dbReference type="GO" id="GO:0050568">
    <property type="term" value="F:protein-glutamine glutaminase activity"/>
    <property type="evidence" value="ECO:0007669"/>
    <property type="project" value="UniProtKB-UniRule"/>
</dbReference>
<dbReference type="PANTHER" id="PTHR42872:SF3">
    <property type="entry name" value="PROTEIN-GLUTAMATE METHYLESTERASE_PROTEIN-GLUTAMINE GLUTAMINASE 1"/>
    <property type="match status" value="1"/>
</dbReference>
<keyword evidence="3 5" id="KW-0597">Phosphoprotein</keyword>
<evidence type="ECO:0000256" key="2">
    <source>
        <dbReference type="ARBA" id="ARBA00048267"/>
    </source>
</evidence>
<keyword evidence="1 3" id="KW-0378">Hydrolase</keyword>
<protein>
    <recommendedName>
        <fullName evidence="3">Protein-glutamate methylesterase/protein-glutamine glutaminase</fullName>
        <ecNumber evidence="3">3.1.1.61</ecNumber>
        <ecNumber evidence="3">3.5.1.44</ecNumber>
    </recommendedName>
</protein>
<dbReference type="Gene3D" id="3.40.50.180">
    <property type="entry name" value="Methylesterase CheB, C-terminal domain"/>
    <property type="match status" value="1"/>
</dbReference>
<evidence type="ECO:0000313" key="9">
    <source>
        <dbReference type="EMBL" id="OAB41354.1"/>
    </source>
</evidence>
<feature type="domain" description="CheB-type methylesterase" evidence="8">
    <location>
        <begin position="256"/>
        <end position="449"/>
    </location>
</feature>
<keyword evidence="10" id="KW-1185">Reference proteome</keyword>
<feature type="region of interest" description="Disordered" evidence="6">
    <location>
        <begin position="155"/>
        <end position="229"/>
    </location>
</feature>
<dbReference type="Pfam" id="PF01339">
    <property type="entry name" value="CheB_methylest"/>
    <property type="match status" value="1"/>
</dbReference>
<dbReference type="GO" id="GO:0005737">
    <property type="term" value="C:cytoplasm"/>
    <property type="evidence" value="ECO:0007669"/>
    <property type="project" value="UniProtKB-SubCell"/>
</dbReference>
<gene>
    <name evidence="3" type="primary">cheB</name>
    <name evidence="9" type="ORF">PGLA_16230</name>
</gene>
<keyword evidence="3 4" id="KW-0145">Chemotaxis</keyword>
<comment type="subcellular location">
    <subcellularLocation>
        <location evidence="3">Cytoplasm</location>
    </subcellularLocation>
</comment>
<dbReference type="CDD" id="cd17541">
    <property type="entry name" value="REC_CheB-like"/>
    <property type="match status" value="1"/>
</dbReference>
<comment type="caution">
    <text evidence="9">The sequence shown here is derived from an EMBL/GenBank/DDBJ whole genome shotgun (WGS) entry which is preliminary data.</text>
</comment>
<feature type="compositionally biased region" description="Polar residues" evidence="6">
    <location>
        <begin position="177"/>
        <end position="196"/>
    </location>
</feature>
<comment type="PTM">
    <text evidence="3">Phosphorylated by CheA. Phosphorylation of the N-terminal regulatory domain activates the methylesterase activity.</text>
</comment>
<comment type="similarity">
    <text evidence="3">Belongs to the CheB family.</text>
</comment>
<dbReference type="SUPFAM" id="SSF52172">
    <property type="entry name" value="CheY-like"/>
    <property type="match status" value="1"/>
</dbReference>
<comment type="domain">
    <text evidence="3">Contains a C-terminal catalytic domain, and an N-terminal region which modulates catalytic activity.</text>
</comment>
<dbReference type="GO" id="GO:0006935">
    <property type="term" value="P:chemotaxis"/>
    <property type="evidence" value="ECO:0007669"/>
    <property type="project" value="UniProtKB-UniRule"/>
</dbReference>
<dbReference type="PROSITE" id="PS50110">
    <property type="entry name" value="RESPONSE_REGULATORY"/>
    <property type="match status" value="1"/>
</dbReference>
<dbReference type="SUPFAM" id="SSF52738">
    <property type="entry name" value="Methylesterase CheB, C-terminal domain"/>
    <property type="match status" value="1"/>
</dbReference>
<feature type="active site" evidence="3 4">
    <location>
        <position position="268"/>
    </location>
</feature>
<keyword evidence="3" id="KW-0963">Cytoplasm</keyword>
<dbReference type="PROSITE" id="PS50122">
    <property type="entry name" value="CHEB"/>
    <property type="match status" value="1"/>
</dbReference>
<dbReference type="InterPro" id="IPR001789">
    <property type="entry name" value="Sig_transdc_resp-reg_receiver"/>
</dbReference>
<evidence type="ECO:0000259" key="7">
    <source>
        <dbReference type="PROSITE" id="PS50110"/>
    </source>
</evidence>
<dbReference type="EMBL" id="LVJH01000029">
    <property type="protein sequence ID" value="OAB41354.1"/>
    <property type="molecule type" value="Genomic_DNA"/>
</dbReference>
<dbReference type="InterPro" id="IPR008248">
    <property type="entry name" value="CheB-like"/>
</dbReference>
<dbReference type="PANTHER" id="PTHR42872">
    <property type="entry name" value="PROTEIN-GLUTAMATE METHYLESTERASE/PROTEIN-GLUTAMINE GLUTAMINASE"/>
    <property type="match status" value="1"/>
</dbReference>
<dbReference type="InterPro" id="IPR000673">
    <property type="entry name" value="Sig_transdc_resp-reg_Me-estase"/>
</dbReference>
<comment type="catalytic activity">
    <reaction evidence="3">
        <text>L-glutaminyl-[protein] + H2O = L-glutamyl-[protein] + NH4(+)</text>
        <dbReference type="Rhea" id="RHEA:16441"/>
        <dbReference type="Rhea" id="RHEA-COMP:10207"/>
        <dbReference type="Rhea" id="RHEA-COMP:10208"/>
        <dbReference type="ChEBI" id="CHEBI:15377"/>
        <dbReference type="ChEBI" id="CHEBI:28938"/>
        <dbReference type="ChEBI" id="CHEBI:29973"/>
        <dbReference type="ChEBI" id="CHEBI:30011"/>
        <dbReference type="EC" id="3.5.1.44"/>
    </reaction>
</comment>
<evidence type="ECO:0000259" key="8">
    <source>
        <dbReference type="PROSITE" id="PS50122"/>
    </source>
</evidence>
<feature type="active site" evidence="3 4">
    <location>
        <position position="392"/>
    </location>
</feature>
<evidence type="ECO:0000256" key="4">
    <source>
        <dbReference type="PROSITE-ProRule" id="PRU00050"/>
    </source>
</evidence>
<name>A0A168K0M1_9BACL</name>
<dbReference type="InterPro" id="IPR011006">
    <property type="entry name" value="CheY-like_superfamily"/>
</dbReference>
<proteinExistence type="inferred from homology"/>
<dbReference type="HAMAP" id="MF_00099">
    <property type="entry name" value="CheB_chemtxs"/>
    <property type="match status" value="1"/>
</dbReference>
<dbReference type="STRING" id="494026.PGLA_16230"/>
<feature type="modified residue" description="4-aspartylphosphate" evidence="3 5">
    <location>
        <position position="55"/>
    </location>
</feature>
<dbReference type="NCBIfam" id="NF001965">
    <property type="entry name" value="PRK00742.1"/>
    <property type="match status" value="1"/>
</dbReference>
<evidence type="ECO:0000256" key="5">
    <source>
        <dbReference type="PROSITE-ProRule" id="PRU00169"/>
    </source>
</evidence>
<evidence type="ECO:0000313" key="10">
    <source>
        <dbReference type="Proteomes" id="UP000076967"/>
    </source>
</evidence>
<dbReference type="GO" id="GO:0000156">
    <property type="term" value="F:phosphorelay response regulator activity"/>
    <property type="evidence" value="ECO:0007669"/>
    <property type="project" value="InterPro"/>
</dbReference>
<dbReference type="RefSeq" id="WP_068534589.1">
    <property type="nucleotide sequence ID" value="NZ_LVJH01000029.1"/>
</dbReference>
<dbReference type="EC" id="3.1.1.61" evidence="3"/>
<dbReference type="InterPro" id="IPR035909">
    <property type="entry name" value="CheB_C"/>
</dbReference>
<dbReference type="GO" id="GO:0008984">
    <property type="term" value="F:protein-glutamate methylesterase activity"/>
    <property type="evidence" value="ECO:0007669"/>
    <property type="project" value="UniProtKB-UniRule"/>
</dbReference>
<evidence type="ECO:0000256" key="3">
    <source>
        <dbReference type="HAMAP-Rule" id="MF_00099"/>
    </source>
</evidence>
<dbReference type="Proteomes" id="UP000076967">
    <property type="component" value="Unassembled WGS sequence"/>
</dbReference>
<organism evidence="9 10">
    <name type="scientific">Paenibacillus glacialis</name>
    <dbReference type="NCBI Taxonomy" id="494026"/>
    <lineage>
        <taxon>Bacteria</taxon>
        <taxon>Bacillati</taxon>
        <taxon>Bacillota</taxon>
        <taxon>Bacilli</taxon>
        <taxon>Bacillales</taxon>
        <taxon>Paenibacillaceae</taxon>
        <taxon>Paenibacillus</taxon>
    </lineage>
</organism>
<dbReference type="SMART" id="SM00448">
    <property type="entry name" value="REC"/>
    <property type="match status" value="1"/>
</dbReference>
<reference evidence="9 10" key="1">
    <citation type="submission" date="2016-03" db="EMBL/GenBank/DDBJ databases">
        <title>Draft genome sequence of Paenibacillus glacialis DSM 22343.</title>
        <authorList>
            <person name="Shin S.-K."/>
            <person name="Yi H."/>
        </authorList>
    </citation>
    <scope>NUCLEOTIDE SEQUENCE [LARGE SCALE GENOMIC DNA]</scope>
    <source>
        <strain evidence="9 10">DSM 22343</strain>
    </source>
</reference>